<dbReference type="InterPro" id="IPR001041">
    <property type="entry name" value="2Fe-2S_ferredoxin-type"/>
</dbReference>
<evidence type="ECO:0000259" key="9">
    <source>
        <dbReference type="PROSITE" id="PS51384"/>
    </source>
</evidence>
<dbReference type="GO" id="GO:0051537">
    <property type="term" value="F:2 iron, 2 sulfur cluster binding"/>
    <property type="evidence" value="ECO:0007669"/>
    <property type="project" value="UniProtKB-KW"/>
</dbReference>
<comment type="cofactor">
    <cofactor evidence="1">
        <name>FAD</name>
        <dbReference type="ChEBI" id="CHEBI:57692"/>
    </cofactor>
</comment>
<dbReference type="InterPro" id="IPR039261">
    <property type="entry name" value="FNR_nucleotide-bd"/>
</dbReference>
<keyword evidence="4" id="KW-0479">Metal-binding</keyword>
<dbReference type="EMBL" id="JAAXOO010000004">
    <property type="protein sequence ID" value="NKY34568.1"/>
    <property type="molecule type" value="Genomic_DNA"/>
</dbReference>
<proteinExistence type="predicted"/>
<dbReference type="PRINTS" id="PR00409">
    <property type="entry name" value="PHDIOXRDTASE"/>
</dbReference>
<comment type="caution">
    <text evidence="10">The sequence shown here is derived from an EMBL/GenBank/DDBJ whole genome shotgun (WGS) entry which is preliminary data.</text>
</comment>
<dbReference type="SUPFAM" id="SSF63380">
    <property type="entry name" value="Riboflavin synthase domain-like"/>
    <property type="match status" value="1"/>
</dbReference>
<dbReference type="Pfam" id="PF00111">
    <property type="entry name" value="Fer2"/>
    <property type="match status" value="1"/>
</dbReference>
<feature type="domain" description="FAD-binding FR-type" evidence="9">
    <location>
        <begin position="16"/>
        <end position="117"/>
    </location>
</feature>
<dbReference type="InterPro" id="IPR050415">
    <property type="entry name" value="MRET"/>
</dbReference>
<evidence type="ECO:0000256" key="2">
    <source>
        <dbReference type="ARBA" id="ARBA00022630"/>
    </source>
</evidence>
<keyword evidence="6" id="KW-0408">Iron</keyword>
<organism evidence="10 11">
    <name type="scientific">Nocardia speluncae</name>
    <dbReference type="NCBI Taxonomy" id="419477"/>
    <lineage>
        <taxon>Bacteria</taxon>
        <taxon>Bacillati</taxon>
        <taxon>Actinomycetota</taxon>
        <taxon>Actinomycetes</taxon>
        <taxon>Mycobacteriales</taxon>
        <taxon>Nocardiaceae</taxon>
        <taxon>Nocardia</taxon>
    </lineage>
</organism>
<evidence type="ECO:0000256" key="7">
    <source>
        <dbReference type="ARBA" id="ARBA00023014"/>
    </source>
</evidence>
<dbReference type="PROSITE" id="PS51384">
    <property type="entry name" value="FAD_FR"/>
    <property type="match status" value="1"/>
</dbReference>
<dbReference type="InterPro" id="IPR006058">
    <property type="entry name" value="2Fe2S_fd_BS"/>
</dbReference>
<keyword evidence="5" id="KW-0560">Oxidoreductase</keyword>
<sequence length="333" mass="35580">MLGRQRRPLHALGVVVSGSKVVVSAIVSETPSIRLLRLAREDGAPLGPYRAGAHIDVTGPTGILRQYSLCGPPAETATLAIAVKLEPESRGGSAALHRLCEGDIIEIGEPRNILGIVSGADRHALIAAGIGITPLLSMAYELYSSGADFTLDYICRDRVETAFADLLENRAEFRDRVRLHTGLSRDEQREVLESVAATLTRDSVVYTCGPTGFMGTVAEIVTPVVGETNLHTEYFEAAEIDISGDTAFTVELDTGESFEIPADRSILSVLEDNGVDVFKSCEEGICGSCVSNVLEGEPEHRDNCLSVADKAAGNQMALCVSRSKSPKLVIELI</sequence>
<dbReference type="CDD" id="cd00207">
    <property type="entry name" value="fer2"/>
    <property type="match status" value="1"/>
</dbReference>
<dbReference type="InterPro" id="IPR017927">
    <property type="entry name" value="FAD-bd_FR_type"/>
</dbReference>
<evidence type="ECO:0000256" key="3">
    <source>
        <dbReference type="ARBA" id="ARBA00022714"/>
    </source>
</evidence>
<dbReference type="PROSITE" id="PS51085">
    <property type="entry name" value="2FE2S_FER_2"/>
    <property type="match status" value="1"/>
</dbReference>
<dbReference type="GO" id="GO:0046872">
    <property type="term" value="F:metal ion binding"/>
    <property type="evidence" value="ECO:0007669"/>
    <property type="project" value="UniProtKB-KW"/>
</dbReference>
<dbReference type="GO" id="GO:0016491">
    <property type="term" value="F:oxidoreductase activity"/>
    <property type="evidence" value="ECO:0007669"/>
    <property type="project" value="UniProtKB-KW"/>
</dbReference>
<evidence type="ECO:0000259" key="8">
    <source>
        <dbReference type="PROSITE" id="PS51085"/>
    </source>
</evidence>
<dbReference type="AlphaFoldDB" id="A0A846XER7"/>
<dbReference type="InterPro" id="IPR036010">
    <property type="entry name" value="2Fe-2S_ferredoxin-like_sf"/>
</dbReference>
<dbReference type="Gene3D" id="2.40.30.10">
    <property type="entry name" value="Translation factors"/>
    <property type="match status" value="1"/>
</dbReference>
<dbReference type="SUPFAM" id="SSF54292">
    <property type="entry name" value="2Fe-2S ferredoxin-like"/>
    <property type="match status" value="1"/>
</dbReference>
<reference evidence="10 11" key="1">
    <citation type="submission" date="2020-04" db="EMBL/GenBank/DDBJ databases">
        <title>MicrobeNet Type strains.</title>
        <authorList>
            <person name="Nicholson A.C."/>
        </authorList>
    </citation>
    <scope>NUCLEOTIDE SEQUENCE [LARGE SCALE GENOMIC DNA]</scope>
    <source>
        <strain evidence="10 11">DSM 45078</strain>
    </source>
</reference>
<evidence type="ECO:0000256" key="5">
    <source>
        <dbReference type="ARBA" id="ARBA00023002"/>
    </source>
</evidence>
<evidence type="ECO:0000313" key="11">
    <source>
        <dbReference type="Proteomes" id="UP000565715"/>
    </source>
</evidence>
<dbReference type="CDD" id="cd06185">
    <property type="entry name" value="PDR_like"/>
    <property type="match status" value="1"/>
</dbReference>
<dbReference type="PANTHER" id="PTHR47354">
    <property type="entry name" value="NADH OXIDOREDUCTASE HCR"/>
    <property type="match status" value="1"/>
</dbReference>
<evidence type="ECO:0000313" key="10">
    <source>
        <dbReference type="EMBL" id="NKY34568.1"/>
    </source>
</evidence>
<evidence type="ECO:0000256" key="6">
    <source>
        <dbReference type="ARBA" id="ARBA00023004"/>
    </source>
</evidence>
<dbReference type="Gene3D" id="3.10.20.30">
    <property type="match status" value="1"/>
</dbReference>
<dbReference type="SUPFAM" id="SSF52343">
    <property type="entry name" value="Ferredoxin reductase-like, C-terminal NADP-linked domain"/>
    <property type="match status" value="1"/>
</dbReference>
<keyword evidence="3" id="KW-0001">2Fe-2S</keyword>
<dbReference type="Gene3D" id="3.40.50.80">
    <property type="entry name" value="Nucleotide-binding domain of ferredoxin-NADP reductase (FNR) module"/>
    <property type="match status" value="1"/>
</dbReference>
<feature type="domain" description="2Fe-2S ferredoxin-type" evidence="8">
    <location>
        <begin position="246"/>
        <end position="333"/>
    </location>
</feature>
<dbReference type="Proteomes" id="UP000565715">
    <property type="component" value="Unassembled WGS sequence"/>
</dbReference>
<accession>A0A846XER7</accession>
<name>A0A846XER7_9NOCA</name>
<gene>
    <name evidence="10" type="ORF">HGA13_16015</name>
</gene>
<dbReference type="PANTHER" id="PTHR47354:SF1">
    <property type="entry name" value="CARNITINE MONOOXYGENASE REDUCTASE SUBUNIT"/>
    <property type="match status" value="1"/>
</dbReference>
<dbReference type="InterPro" id="IPR017938">
    <property type="entry name" value="Riboflavin_synthase-like_b-brl"/>
</dbReference>
<keyword evidence="2" id="KW-0285">Flavoprotein</keyword>
<dbReference type="PROSITE" id="PS00197">
    <property type="entry name" value="2FE2S_FER_1"/>
    <property type="match status" value="1"/>
</dbReference>
<dbReference type="InterPro" id="IPR012675">
    <property type="entry name" value="Beta-grasp_dom_sf"/>
</dbReference>
<protein>
    <submittedName>
        <fullName evidence="10">Oxidoreductase</fullName>
    </submittedName>
</protein>
<keyword evidence="7" id="KW-0411">Iron-sulfur</keyword>
<evidence type="ECO:0000256" key="4">
    <source>
        <dbReference type="ARBA" id="ARBA00022723"/>
    </source>
</evidence>
<evidence type="ECO:0000256" key="1">
    <source>
        <dbReference type="ARBA" id="ARBA00001974"/>
    </source>
</evidence>
<keyword evidence="11" id="KW-1185">Reference proteome</keyword>